<name>A0A8J2YBK4_9BACL</name>
<keyword evidence="7" id="KW-0028">Amino-acid biosynthesis</keyword>
<evidence type="ECO:0000256" key="7">
    <source>
        <dbReference type="HAMAP-Rule" id="MF_01683"/>
    </source>
</evidence>
<dbReference type="InterPro" id="IPR009212">
    <property type="entry name" value="Methylthioribose_kinase"/>
</dbReference>
<keyword evidence="10" id="KW-1185">Reference proteome</keyword>
<evidence type="ECO:0000256" key="3">
    <source>
        <dbReference type="ARBA" id="ARBA00022679"/>
    </source>
</evidence>
<dbReference type="Pfam" id="PF01636">
    <property type="entry name" value="APH"/>
    <property type="match status" value="1"/>
</dbReference>
<evidence type="ECO:0000256" key="4">
    <source>
        <dbReference type="ARBA" id="ARBA00022741"/>
    </source>
</evidence>
<comment type="subunit">
    <text evidence="2 7">Homodimer.</text>
</comment>
<dbReference type="SUPFAM" id="SSF56112">
    <property type="entry name" value="Protein kinase-like (PK-like)"/>
    <property type="match status" value="1"/>
</dbReference>
<evidence type="ECO:0000313" key="10">
    <source>
        <dbReference type="Proteomes" id="UP000625210"/>
    </source>
</evidence>
<feature type="domain" description="Aminoglycoside phosphotransferase" evidence="8">
    <location>
        <begin position="33"/>
        <end position="268"/>
    </location>
</feature>
<evidence type="ECO:0000259" key="8">
    <source>
        <dbReference type="Pfam" id="PF01636"/>
    </source>
</evidence>
<feature type="binding site" evidence="7">
    <location>
        <position position="41"/>
    </location>
    <ligand>
        <name>ATP</name>
        <dbReference type="ChEBI" id="CHEBI:30616"/>
    </ligand>
</feature>
<proteinExistence type="inferred from homology"/>
<feature type="binding site" evidence="7">
    <location>
        <begin position="247"/>
        <end position="249"/>
    </location>
    <ligand>
        <name>ATP</name>
        <dbReference type="ChEBI" id="CHEBI:30616"/>
    </ligand>
</feature>
<dbReference type="HAMAP" id="MF_01683">
    <property type="entry name" value="Salvage_MtnK"/>
    <property type="match status" value="1"/>
</dbReference>
<keyword evidence="4 7" id="KW-0547">Nucleotide-binding</keyword>
<keyword evidence="6 7" id="KW-0067">ATP-binding</keyword>
<comment type="pathway">
    <text evidence="7">Amino-acid biosynthesis; L-methionine biosynthesis via salvage pathway; S-methyl-5-thio-alpha-D-ribose 1-phosphate from S-methyl-5'-thioadenosine (hydrolase route): step 2/2.</text>
</comment>
<reference evidence="9" key="1">
    <citation type="journal article" date="2014" name="Int. J. Syst. Evol. Microbiol.">
        <title>Complete genome sequence of Corynebacterium casei LMG S-19264T (=DSM 44701T), isolated from a smear-ripened cheese.</title>
        <authorList>
            <consortium name="US DOE Joint Genome Institute (JGI-PGF)"/>
            <person name="Walter F."/>
            <person name="Albersmeier A."/>
            <person name="Kalinowski J."/>
            <person name="Ruckert C."/>
        </authorList>
    </citation>
    <scope>NUCLEOTIDE SEQUENCE</scope>
    <source>
        <strain evidence="9">CGMCC 1.15179</strain>
    </source>
</reference>
<dbReference type="GO" id="GO:0005524">
    <property type="term" value="F:ATP binding"/>
    <property type="evidence" value="ECO:0007669"/>
    <property type="project" value="UniProtKB-UniRule"/>
</dbReference>
<feature type="binding site" evidence="7">
    <location>
        <begin position="112"/>
        <end position="114"/>
    </location>
    <ligand>
        <name>ATP</name>
        <dbReference type="ChEBI" id="CHEBI:30616"/>
    </ligand>
</feature>
<sequence>MGEAYQALNEQTAVNYARRLEGVFPEEAVLENREIGDGNLNLVFHIVDPASGRSVIIKQALPYARVVGESWPLTLDRARIEGEALQLYNQWAPGLVPKVFASDREQALTVMEDLSDHIILRKGMIGRTRYPRLAEDMAAFLARTLFFSSEYALTPAEKKARVRQFINPEMCDITEKLVFTDPYYDAETNSFNPLIREEVESIWKNEGLKREVAQLKEAFMARAQALLHGDLHTGSIMVTAESTKVIDPEFAFYGPMGFDVGALWANFFLSYVSQEGHPGDAEEIRSYREWIRDTAEAMWTGFESRFRALWQEHVTDPMWTAPGFLDDVIHQVLQDAAGFAGCKMMRRVIGLAPVADLESLEDASERAKAEKLALEVGKALVLRRRNLHSAEDVLRLVCSIASKQEVQA</sequence>
<feature type="binding site" evidence="7">
    <location>
        <position position="230"/>
    </location>
    <ligand>
        <name>substrate</name>
    </ligand>
</feature>
<dbReference type="PANTHER" id="PTHR34273:SF2">
    <property type="entry name" value="METHYLTHIORIBOSE KINASE"/>
    <property type="match status" value="1"/>
</dbReference>
<comment type="caution">
    <text evidence="9">The sequence shown here is derived from an EMBL/GenBank/DDBJ whole genome shotgun (WGS) entry which is preliminary data.</text>
</comment>
<evidence type="ECO:0000256" key="6">
    <source>
        <dbReference type="ARBA" id="ARBA00022840"/>
    </source>
</evidence>
<evidence type="ECO:0000256" key="2">
    <source>
        <dbReference type="ARBA" id="ARBA00011738"/>
    </source>
</evidence>
<dbReference type="NCBIfam" id="TIGR01767">
    <property type="entry name" value="MTRK"/>
    <property type="match status" value="1"/>
</dbReference>
<protein>
    <recommendedName>
        <fullName evidence="7">Methylthioribose kinase</fullName>
        <shortName evidence="7">MTR kinase</shortName>
        <ecNumber evidence="7">2.7.1.100</ecNumber>
    </recommendedName>
</protein>
<dbReference type="PIRSF" id="PIRSF031134">
    <property type="entry name" value="MTRK"/>
    <property type="match status" value="1"/>
</dbReference>
<accession>A0A8J2YBK4</accession>
<dbReference type="Proteomes" id="UP000625210">
    <property type="component" value="Unassembled WGS sequence"/>
</dbReference>
<evidence type="ECO:0000256" key="1">
    <source>
        <dbReference type="ARBA" id="ARBA00010165"/>
    </source>
</evidence>
<keyword evidence="3 7" id="KW-0808">Transferase</keyword>
<dbReference type="Gene3D" id="3.90.1200.10">
    <property type="match status" value="1"/>
</dbReference>
<comment type="catalytic activity">
    <reaction evidence="7">
        <text>5-(methylsulfanyl)-D-ribose + ATP = 5-(methylsulfanyl)-alpha-D-ribose 1-phosphate + ADP + H(+)</text>
        <dbReference type="Rhea" id="RHEA:22312"/>
        <dbReference type="ChEBI" id="CHEBI:15378"/>
        <dbReference type="ChEBI" id="CHEBI:30616"/>
        <dbReference type="ChEBI" id="CHEBI:58533"/>
        <dbReference type="ChEBI" id="CHEBI:78440"/>
        <dbReference type="ChEBI" id="CHEBI:456216"/>
        <dbReference type="EC" id="2.7.1.100"/>
    </reaction>
</comment>
<dbReference type="GO" id="GO:0046522">
    <property type="term" value="F:S-methyl-5-thioribose kinase activity"/>
    <property type="evidence" value="ECO:0007669"/>
    <property type="project" value="UniProtKB-UniRule"/>
</dbReference>
<reference evidence="9" key="2">
    <citation type="submission" date="2020-09" db="EMBL/GenBank/DDBJ databases">
        <authorList>
            <person name="Sun Q."/>
            <person name="Zhou Y."/>
        </authorList>
    </citation>
    <scope>NUCLEOTIDE SEQUENCE</scope>
    <source>
        <strain evidence="9">CGMCC 1.15179</strain>
    </source>
</reference>
<dbReference type="PANTHER" id="PTHR34273">
    <property type="entry name" value="METHYLTHIORIBOSE KINASE"/>
    <property type="match status" value="1"/>
</dbReference>
<dbReference type="Gene3D" id="3.30.200.20">
    <property type="entry name" value="Phosphorylase Kinase, domain 1"/>
    <property type="match status" value="1"/>
</dbReference>
<dbReference type="RefSeq" id="WP_188646031.1">
    <property type="nucleotide sequence ID" value="NZ_BMHQ01000001.1"/>
</dbReference>
<comment type="similarity">
    <text evidence="1 7">Belongs to the methylthioribose kinase family.</text>
</comment>
<organism evidence="9 10">
    <name type="scientific">Marinithermofilum abyssi</name>
    <dbReference type="NCBI Taxonomy" id="1571185"/>
    <lineage>
        <taxon>Bacteria</taxon>
        <taxon>Bacillati</taxon>
        <taxon>Bacillota</taxon>
        <taxon>Bacilli</taxon>
        <taxon>Bacillales</taxon>
        <taxon>Thermoactinomycetaceae</taxon>
        <taxon>Marinithermofilum</taxon>
    </lineage>
</organism>
<dbReference type="InterPro" id="IPR002575">
    <property type="entry name" value="Aminoglycoside_PTrfase"/>
</dbReference>
<dbReference type="InterPro" id="IPR011009">
    <property type="entry name" value="Kinase-like_dom_sf"/>
</dbReference>
<keyword evidence="5 7" id="KW-0418">Kinase</keyword>
<feature type="binding site" evidence="7">
    <location>
        <position position="58"/>
    </location>
    <ligand>
        <name>ATP</name>
        <dbReference type="ChEBI" id="CHEBI:30616"/>
    </ligand>
</feature>
<dbReference type="GO" id="GO:0019509">
    <property type="term" value="P:L-methionine salvage from methylthioadenosine"/>
    <property type="evidence" value="ECO:0007669"/>
    <property type="project" value="UniProtKB-UniRule"/>
</dbReference>
<evidence type="ECO:0000313" key="9">
    <source>
        <dbReference type="EMBL" id="GGE04320.1"/>
    </source>
</evidence>
<keyword evidence="7" id="KW-0486">Methionine biosynthesis</keyword>
<gene>
    <name evidence="7 9" type="primary">mtnK</name>
    <name evidence="9" type="ORF">GCM10011571_01630</name>
</gene>
<evidence type="ECO:0000256" key="5">
    <source>
        <dbReference type="ARBA" id="ARBA00022777"/>
    </source>
</evidence>
<dbReference type="EMBL" id="BMHQ01000001">
    <property type="protein sequence ID" value="GGE04320.1"/>
    <property type="molecule type" value="Genomic_DNA"/>
</dbReference>
<dbReference type="AlphaFoldDB" id="A0A8J2YBK4"/>
<feature type="binding site" evidence="7">
    <location>
        <position position="346"/>
    </location>
    <ligand>
        <name>substrate</name>
    </ligand>
</feature>
<dbReference type="EC" id="2.7.1.100" evidence="7"/>
<comment type="function">
    <text evidence="7">Catalyzes the phosphorylation of methylthioribose into methylthioribose-1-phosphate.</text>
</comment>
<dbReference type="UniPathway" id="UPA00904">
    <property type="reaction ID" value="UER00872"/>
</dbReference>